<name>A0A9D1E5J5_9FIRM</name>
<keyword evidence="1" id="KW-0547">Nucleotide-binding</keyword>
<dbReference type="Proteomes" id="UP000823913">
    <property type="component" value="Unassembled WGS sequence"/>
</dbReference>
<dbReference type="Gene3D" id="3.40.50.300">
    <property type="entry name" value="P-loop containing nucleotide triphosphate hydrolases"/>
    <property type="match status" value="1"/>
</dbReference>
<evidence type="ECO:0000259" key="3">
    <source>
        <dbReference type="Pfam" id="PF19568"/>
    </source>
</evidence>
<comment type="caution">
    <text evidence="4">The sequence shown here is derived from an EMBL/GenBank/DDBJ whole genome shotgun (WGS) entry which is preliminary data.</text>
</comment>
<evidence type="ECO:0000313" key="4">
    <source>
        <dbReference type="EMBL" id="HIR66883.1"/>
    </source>
</evidence>
<sequence length="299" mass="32459">MNLNFLPHDLKRAIDCLNINFLTEIRIRRGQPVIIEYRGEYVYINRFGVCGSSKDALRMYDVDGLFASMLSDGVYAYAEQLKNAFVTLDGGVRVGVAGEYVTEKGAVSAVRCITSLNIRIPHDIKGCADGIFSLTQGRGLKSVLIFSPPGLGKTTMLRDLARKLGRANNVLIFDERNEIAAADSDGDGYALGERCDIVRGGDKLTAFSCAIRAMKPHVIITDELYGERDFAAVNYAADCGIAVCASTHVTDLHKLNGLPFDYFCRLTGIGEKVIVYDKNFDIVRDNCGDDGGGGAAFGG</sequence>
<protein>
    <recommendedName>
        <fullName evidence="3">Stage III sporulation protein AA AAA+ ATPase domain-containing protein</fullName>
    </recommendedName>
</protein>
<dbReference type="InterPro" id="IPR027417">
    <property type="entry name" value="P-loop_NTPase"/>
</dbReference>
<feature type="domain" description="Stage III sporulation protein AA AAA+ ATPase" evidence="3">
    <location>
        <begin position="17"/>
        <end position="257"/>
    </location>
</feature>
<reference evidence="4" key="1">
    <citation type="submission" date="2020-10" db="EMBL/GenBank/DDBJ databases">
        <authorList>
            <person name="Gilroy R."/>
        </authorList>
    </citation>
    <scope>NUCLEOTIDE SEQUENCE</scope>
    <source>
        <strain evidence="4">ChiW16-3235</strain>
    </source>
</reference>
<keyword evidence="2" id="KW-0067">ATP-binding</keyword>
<gene>
    <name evidence="4" type="ORF">IAB94_02400</name>
</gene>
<dbReference type="AlphaFoldDB" id="A0A9D1E5J5"/>
<reference evidence="4" key="2">
    <citation type="journal article" date="2021" name="PeerJ">
        <title>Extensive microbial diversity within the chicken gut microbiome revealed by metagenomics and culture.</title>
        <authorList>
            <person name="Gilroy R."/>
            <person name="Ravi A."/>
            <person name="Getino M."/>
            <person name="Pursley I."/>
            <person name="Horton D.L."/>
            <person name="Alikhan N.F."/>
            <person name="Baker D."/>
            <person name="Gharbi K."/>
            <person name="Hall N."/>
            <person name="Watson M."/>
            <person name="Adriaenssens E.M."/>
            <person name="Foster-Nyarko E."/>
            <person name="Jarju S."/>
            <person name="Secka A."/>
            <person name="Antonio M."/>
            <person name="Oren A."/>
            <person name="Chaudhuri R.R."/>
            <person name="La Ragione R."/>
            <person name="Hildebrand F."/>
            <person name="Pallen M.J."/>
        </authorList>
    </citation>
    <scope>NUCLEOTIDE SEQUENCE</scope>
    <source>
        <strain evidence="4">ChiW16-3235</strain>
    </source>
</reference>
<organism evidence="4 5">
    <name type="scientific">Candidatus Coproplasma avicola</name>
    <dbReference type="NCBI Taxonomy" id="2840744"/>
    <lineage>
        <taxon>Bacteria</taxon>
        <taxon>Bacillati</taxon>
        <taxon>Bacillota</taxon>
        <taxon>Clostridia</taxon>
        <taxon>Eubacteriales</taxon>
        <taxon>Candidatus Coproplasma</taxon>
    </lineage>
</organism>
<dbReference type="PANTHER" id="PTHR20953">
    <property type="entry name" value="KINASE-RELATED"/>
    <property type="match status" value="1"/>
</dbReference>
<dbReference type="GO" id="GO:0005524">
    <property type="term" value="F:ATP binding"/>
    <property type="evidence" value="ECO:0007669"/>
    <property type="project" value="UniProtKB-KW"/>
</dbReference>
<evidence type="ECO:0000313" key="5">
    <source>
        <dbReference type="Proteomes" id="UP000823913"/>
    </source>
</evidence>
<dbReference type="EMBL" id="DVHK01000059">
    <property type="protein sequence ID" value="HIR66883.1"/>
    <property type="molecule type" value="Genomic_DNA"/>
</dbReference>
<evidence type="ECO:0000256" key="2">
    <source>
        <dbReference type="ARBA" id="ARBA00022840"/>
    </source>
</evidence>
<evidence type="ECO:0000256" key="1">
    <source>
        <dbReference type="ARBA" id="ARBA00022741"/>
    </source>
</evidence>
<dbReference type="Pfam" id="PF19568">
    <property type="entry name" value="Spore_III_AA"/>
    <property type="match status" value="1"/>
</dbReference>
<dbReference type="PANTHER" id="PTHR20953:SF3">
    <property type="entry name" value="P-LOOP CONTAINING NUCLEOSIDE TRIPHOSPHATE HYDROLASES SUPERFAMILY PROTEIN"/>
    <property type="match status" value="1"/>
</dbReference>
<dbReference type="InterPro" id="IPR045735">
    <property type="entry name" value="Spore_III_AA_AAA+_ATPase"/>
</dbReference>
<dbReference type="SUPFAM" id="SSF52540">
    <property type="entry name" value="P-loop containing nucleoside triphosphate hydrolases"/>
    <property type="match status" value="1"/>
</dbReference>
<proteinExistence type="predicted"/>
<accession>A0A9D1E5J5</accession>